<protein>
    <submittedName>
        <fullName evidence="2">Uncharacterized protein</fullName>
    </submittedName>
</protein>
<organism evidence="2 3">
    <name type="scientific">Fusarium austroafricanum</name>
    <dbReference type="NCBI Taxonomy" id="2364996"/>
    <lineage>
        <taxon>Eukaryota</taxon>
        <taxon>Fungi</taxon>
        <taxon>Dikarya</taxon>
        <taxon>Ascomycota</taxon>
        <taxon>Pezizomycotina</taxon>
        <taxon>Sordariomycetes</taxon>
        <taxon>Hypocreomycetidae</taxon>
        <taxon>Hypocreales</taxon>
        <taxon>Nectriaceae</taxon>
        <taxon>Fusarium</taxon>
        <taxon>Fusarium concolor species complex</taxon>
    </lineage>
</organism>
<evidence type="ECO:0000256" key="1">
    <source>
        <dbReference type="SAM" id="MobiDB-lite"/>
    </source>
</evidence>
<evidence type="ECO:0000313" key="3">
    <source>
        <dbReference type="Proteomes" id="UP000605986"/>
    </source>
</evidence>
<dbReference type="Proteomes" id="UP000605986">
    <property type="component" value="Unassembled WGS sequence"/>
</dbReference>
<dbReference type="OrthoDB" id="5102578at2759"/>
<keyword evidence="3" id="KW-1185">Reference proteome</keyword>
<proteinExistence type="predicted"/>
<evidence type="ECO:0000313" key="2">
    <source>
        <dbReference type="EMBL" id="KAF4450638.1"/>
    </source>
</evidence>
<feature type="region of interest" description="Disordered" evidence="1">
    <location>
        <begin position="329"/>
        <end position="361"/>
    </location>
</feature>
<dbReference type="AlphaFoldDB" id="A0A8H4KJ16"/>
<reference evidence="2" key="1">
    <citation type="submission" date="2020-01" db="EMBL/GenBank/DDBJ databases">
        <title>Identification and distribution of gene clusters putatively required for synthesis of sphingolipid metabolism inhibitors in phylogenetically diverse species of the filamentous fungus Fusarium.</title>
        <authorList>
            <person name="Kim H.-S."/>
            <person name="Busman M."/>
            <person name="Brown D.W."/>
            <person name="Divon H."/>
            <person name="Uhlig S."/>
            <person name="Proctor R.H."/>
        </authorList>
    </citation>
    <scope>NUCLEOTIDE SEQUENCE</scope>
    <source>
        <strain evidence="2">NRRL 53441</strain>
    </source>
</reference>
<accession>A0A8H4KJ16</accession>
<sequence>MEHTFPGHAPKPKGYFLAVPYFRNQILEGTNEGHQEWRRVQVEKVLNSFDEAKKVMSPEGIQMLYTHLREDSWNKNATRPSDLPAFKHVMGTGHNGDKSSLYYPNLFIIQAVFVPQNGRIPSAIQQLYRQMSLHWDQEVTCGRKFYPHLEDTHKERELMLGNKSESRDTQGKSIQRSVVDLTSPSNESIEINDMIYVSQPKTANPLAPNLSRQRSGEVGQNSGIRVAASTGDAIQGILNSIESCIEQITVQIEKLKESQQRDLELEERVMEIRHHQLKARTADQEFHIYESQASVCRDEAEDYMSQAKRLESRARRCLYQKRIHSPRAEQLTSELLGYQGPSKKRPATDAGHQPNKRTRED</sequence>
<comment type="caution">
    <text evidence="2">The sequence shown here is derived from an EMBL/GenBank/DDBJ whole genome shotgun (WGS) entry which is preliminary data.</text>
</comment>
<gene>
    <name evidence="2" type="ORF">F53441_6299</name>
</gene>
<name>A0A8H4KJ16_9HYPO</name>
<dbReference type="EMBL" id="JAADJG010000244">
    <property type="protein sequence ID" value="KAF4450638.1"/>
    <property type="molecule type" value="Genomic_DNA"/>
</dbReference>